<dbReference type="Proteomes" id="UP001231451">
    <property type="component" value="Unassembled WGS sequence"/>
</dbReference>
<sequence>MEDSLLTQDQADRLTKSIKHFKEKYIPVLHENNRGKIRVRNTEFICD</sequence>
<gene>
    <name evidence="1" type="ORF">QUF16_13935</name>
</gene>
<organism evidence="1 2">
    <name type="scientific">Lacticaseibacillus paracasei</name>
    <name type="common">Lactobacillus paracasei</name>
    <dbReference type="NCBI Taxonomy" id="1597"/>
    <lineage>
        <taxon>Bacteria</taxon>
        <taxon>Bacillati</taxon>
        <taxon>Bacillota</taxon>
        <taxon>Bacilli</taxon>
        <taxon>Lactobacillales</taxon>
        <taxon>Lactobacillaceae</taxon>
        <taxon>Lacticaseibacillus</taxon>
    </lineage>
</organism>
<dbReference type="EMBL" id="JAUCBG010000031">
    <property type="protein sequence ID" value="MDM7455443.1"/>
    <property type="molecule type" value="Genomic_DNA"/>
</dbReference>
<proteinExistence type="predicted"/>
<evidence type="ECO:0000313" key="1">
    <source>
        <dbReference type="EMBL" id="MDM7455443.1"/>
    </source>
</evidence>
<dbReference type="AlphaFoldDB" id="A0AAP4N5I8"/>
<accession>A0AAP4N5I8</accession>
<evidence type="ECO:0000313" key="2">
    <source>
        <dbReference type="Proteomes" id="UP001231451"/>
    </source>
</evidence>
<dbReference type="RefSeq" id="WP_158423317.1">
    <property type="nucleotide sequence ID" value="NC_014334.2"/>
</dbReference>
<comment type="caution">
    <text evidence="1">The sequence shown here is derived from an EMBL/GenBank/DDBJ whole genome shotgun (WGS) entry which is preliminary data.</text>
</comment>
<name>A0AAP4N5I8_LACPA</name>
<protein>
    <submittedName>
        <fullName evidence="1">Uncharacterized protein</fullName>
    </submittedName>
</protein>
<reference evidence="1" key="1">
    <citation type="submission" date="2023-06" db="EMBL/GenBank/DDBJ databases">
        <title>Draft Genome Sequences of lactic acid bacteria strains isolated from fermented milk products.</title>
        <authorList>
            <person name="Elcheninov A.G."/>
            <person name="Klyukina A."/>
            <person name="Zayulina K.S."/>
            <person name="Gavirova L.A."/>
            <person name="Shcherbakova P.A."/>
            <person name="Shestakov A.I."/>
            <person name="Kublanov I.V."/>
            <person name="Kochetkova T.V."/>
        </authorList>
    </citation>
    <scope>NUCLEOTIDE SEQUENCE</scope>
    <source>
        <strain evidence="1">TOM.1374</strain>
    </source>
</reference>